<proteinExistence type="predicted"/>
<dbReference type="Proteomes" id="UP000516230">
    <property type="component" value="Plasmid unnamed3"/>
</dbReference>
<dbReference type="KEGG" id="sgj:IAG43_33965"/>
<feature type="transmembrane region" description="Helical" evidence="2">
    <location>
        <begin position="17"/>
        <end position="36"/>
    </location>
</feature>
<accession>A0A7H0I5A8</accession>
<dbReference type="RefSeq" id="WP_187745017.1">
    <property type="nucleotide sequence ID" value="NZ_CP060827.1"/>
</dbReference>
<evidence type="ECO:0000256" key="1">
    <source>
        <dbReference type="SAM" id="MobiDB-lite"/>
    </source>
</evidence>
<sequence>MTEPTPPSWWKANRHKIYFVTGVVCGWLLCANLGPLNTPQDGEPRPGHTTPAPTPART</sequence>
<evidence type="ECO:0000313" key="4">
    <source>
        <dbReference type="Proteomes" id="UP000516230"/>
    </source>
</evidence>
<dbReference type="AlphaFoldDB" id="A0A7H0I5A8"/>
<keyword evidence="2" id="KW-0472">Membrane</keyword>
<evidence type="ECO:0000256" key="2">
    <source>
        <dbReference type="SAM" id="Phobius"/>
    </source>
</evidence>
<reference evidence="3 4" key="1">
    <citation type="submission" date="2020-08" db="EMBL/GenBank/DDBJ databases">
        <title>A novel species.</title>
        <authorList>
            <person name="Gao J."/>
        </authorList>
    </citation>
    <scope>NUCLEOTIDE SEQUENCE [LARGE SCALE GENOMIC DNA]</scope>
    <source>
        <strain evidence="3 4">CRPJ-33</strain>
        <plasmid evidence="3 4">unnamed3</plasmid>
    </source>
</reference>
<keyword evidence="2" id="KW-0812">Transmembrane</keyword>
<geneLocation type="plasmid" evidence="3 4">
    <name>unnamed3</name>
</geneLocation>
<keyword evidence="3" id="KW-0614">Plasmid</keyword>
<gene>
    <name evidence="3" type="ORF">IAG43_33965</name>
</gene>
<dbReference type="EMBL" id="CP060827">
    <property type="protein sequence ID" value="QNP67974.1"/>
    <property type="molecule type" value="Genomic_DNA"/>
</dbReference>
<keyword evidence="4" id="KW-1185">Reference proteome</keyword>
<name>A0A7H0I5A8_9ACTN</name>
<organism evidence="3 4">
    <name type="scientific">Streptomyces genisteinicus</name>
    <dbReference type="NCBI Taxonomy" id="2768068"/>
    <lineage>
        <taxon>Bacteria</taxon>
        <taxon>Bacillati</taxon>
        <taxon>Actinomycetota</taxon>
        <taxon>Actinomycetes</taxon>
        <taxon>Kitasatosporales</taxon>
        <taxon>Streptomycetaceae</taxon>
        <taxon>Streptomyces</taxon>
    </lineage>
</organism>
<keyword evidence="2" id="KW-1133">Transmembrane helix</keyword>
<evidence type="ECO:0000313" key="3">
    <source>
        <dbReference type="EMBL" id="QNP67974.1"/>
    </source>
</evidence>
<protein>
    <submittedName>
        <fullName evidence="3">Uncharacterized protein</fullName>
    </submittedName>
</protein>
<feature type="region of interest" description="Disordered" evidence="1">
    <location>
        <begin position="36"/>
        <end position="58"/>
    </location>
</feature>